<dbReference type="PROSITE" id="PS51257">
    <property type="entry name" value="PROKAR_LIPOPROTEIN"/>
    <property type="match status" value="1"/>
</dbReference>
<dbReference type="OrthoDB" id="883203at2"/>
<feature type="domain" description="DUF4142" evidence="2">
    <location>
        <begin position="51"/>
        <end position="185"/>
    </location>
</feature>
<dbReference type="Pfam" id="PF13628">
    <property type="entry name" value="DUF4142"/>
    <property type="match status" value="1"/>
</dbReference>
<dbReference type="InterPro" id="IPR025419">
    <property type="entry name" value="DUF4142"/>
</dbReference>
<reference evidence="4" key="1">
    <citation type="submission" date="2018-08" db="EMBL/GenBank/DDBJ databases">
        <authorList>
            <person name="Liu Z.-W."/>
            <person name="Du Z.-J."/>
        </authorList>
    </citation>
    <scope>NUCLEOTIDE SEQUENCE [LARGE SCALE GENOMIC DNA]</scope>
    <source>
        <strain evidence="4">H4X</strain>
    </source>
</reference>
<keyword evidence="4" id="KW-1185">Reference proteome</keyword>
<feature type="compositionally biased region" description="Polar residues" evidence="1">
    <location>
        <begin position="181"/>
        <end position="197"/>
    </location>
</feature>
<feature type="region of interest" description="Disordered" evidence="1">
    <location>
        <begin position="177"/>
        <end position="203"/>
    </location>
</feature>
<evidence type="ECO:0000256" key="1">
    <source>
        <dbReference type="SAM" id="MobiDB-lite"/>
    </source>
</evidence>
<proteinExistence type="predicted"/>
<gene>
    <name evidence="3" type="ORF">DXT99_17625</name>
</gene>
<accession>A0A3D8L8W7</accession>
<sequence>MKKFASTGLIIGAFVFGMASCNQEQGAVENAQETNEQRFEDTAMEDRKIDQSEFMTQAASSNMLEIEAGQLAQQKGQNQAVKDFGQMMVTDHTQATEQLQSIASQKNITLPDSMSQEHMDQLQSLRDKNGAEFDQEYADLMVSSHEEAISLFEDASEDLEDPDVKNFATTTLPKLREHHQQANQLDETVGGNNTANLGTPREQ</sequence>
<dbReference type="RefSeq" id="WP_115566897.1">
    <property type="nucleotide sequence ID" value="NZ_QRGR01000020.1"/>
</dbReference>
<evidence type="ECO:0000313" key="4">
    <source>
        <dbReference type="Proteomes" id="UP000256708"/>
    </source>
</evidence>
<dbReference type="InterPro" id="IPR012347">
    <property type="entry name" value="Ferritin-like"/>
</dbReference>
<dbReference type="Proteomes" id="UP000256708">
    <property type="component" value="Unassembled WGS sequence"/>
</dbReference>
<dbReference type="Gene3D" id="1.20.1260.10">
    <property type="match status" value="1"/>
</dbReference>
<protein>
    <submittedName>
        <fullName evidence="3">DUF4142 domain-containing protein</fullName>
    </submittedName>
</protein>
<organism evidence="3 4">
    <name type="scientific">Pontibacter diazotrophicus</name>
    <dbReference type="NCBI Taxonomy" id="1400979"/>
    <lineage>
        <taxon>Bacteria</taxon>
        <taxon>Pseudomonadati</taxon>
        <taxon>Bacteroidota</taxon>
        <taxon>Cytophagia</taxon>
        <taxon>Cytophagales</taxon>
        <taxon>Hymenobacteraceae</taxon>
        <taxon>Pontibacter</taxon>
    </lineage>
</organism>
<dbReference type="PANTHER" id="PTHR38593">
    <property type="entry name" value="BLR2558 PROTEIN"/>
    <property type="match status" value="1"/>
</dbReference>
<comment type="caution">
    <text evidence="3">The sequence shown here is derived from an EMBL/GenBank/DDBJ whole genome shotgun (WGS) entry which is preliminary data.</text>
</comment>
<dbReference type="PANTHER" id="PTHR38593:SF1">
    <property type="entry name" value="BLR2558 PROTEIN"/>
    <property type="match status" value="1"/>
</dbReference>
<dbReference type="AlphaFoldDB" id="A0A3D8L8W7"/>
<name>A0A3D8L8W7_9BACT</name>
<dbReference type="EMBL" id="QRGR01000020">
    <property type="protein sequence ID" value="RDV13849.1"/>
    <property type="molecule type" value="Genomic_DNA"/>
</dbReference>
<evidence type="ECO:0000313" key="3">
    <source>
        <dbReference type="EMBL" id="RDV13849.1"/>
    </source>
</evidence>
<evidence type="ECO:0000259" key="2">
    <source>
        <dbReference type="Pfam" id="PF13628"/>
    </source>
</evidence>